<organism evidence="2">
    <name type="scientific">hydrothermal vent metagenome</name>
    <dbReference type="NCBI Taxonomy" id="652676"/>
    <lineage>
        <taxon>unclassified sequences</taxon>
        <taxon>metagenomes</taxon>
        <taxon>ecological metagenomes</taxon>
    </lineage>
</organism>
<keyword evidence="1" id="KW-0812">Transmembrane</keyword>
<evidence type="ECO:0000256" key="1">
    <source>
        <dbReference type="SAM" id="Phobius"/>
    </source>
</evidence>
<keyword evidence="1" id="KW-0472">Membrane</keyword>
<dbReference type="AlphaFoldDB" id="A0A3B0W7H2"/>
<evidence type="ECO:0000313" key="2">
    <source>
        <dbReference type="EMBL" id="VAW48380.1"/>
    </source>
</evidence>
<reference evidence="2" key="1">
    <citation type="submission" date="2018-06" db="EMBL/GenBank/DDBJ databases">
        <authorList>
            <person name="Zhirakovskaya E."/>
        </authorList>
    </citation>
    <scope>NUCLEOTIDE SEQUENCE</scope>
</reference>
<feature type="transmembrane region" description="Helical" evidence="1">
    <location>
        <begin position="83"/>
        <end position="100"/>
    </location>
</feature>
<protein>
    <submittedName>
        <fullName evidence="2">Uncharacterized protein</fullName>
    </submittedName>
</protein>
<sequence>MKKKSGLLLIVAWSAGIIGLILGIWLDPVWFARFGSLIVLFAVMGEYSLLHGELNRLYDRLEKVDADMDMPDLTPSKWHLKKVWMSHVTLVAGTLIWGFGDLLL</sequence>
<name>A0A3B0W7H2_9ZZZZ</name>
<keyword evidence="1" id="KW-1133">Transmembrane helix</keyword>
<feature type="transmembrane region" description="Helical" evidence="1">
    <location>
        <begin position="31"/>
        <end position="50"/>
    </location>
</feature>
<accession>A0A3B0W7H2</accession>
<gene>
    <name evidence="2" type="ORF">MNBD_GAMMA03-948</name>
</gene>
<dbReference type="EMBL" id="UOFC01000206">
    <property type="protein sequence ID" value="VAW48380.1"/>
    <property type="molecule type" value="Genomic_DNA"/>
</dbReference>
<feature type="transmembrane region" description="Helical" evidence="1">
    <location>
        <begin position="7"/>
        <end position="25"/>
    </location>
</feature>
<proteinExistence type="predicted"/>